<evidence type="ECO:0000256" key="4">
    <source>
        <dbReference type="ARBA" id="ARBA00022989"/>
    </source>
</evidence>
<dbReference type="HOGENOM" id="CLU_1190250_0_0_1"/>
<protein>
    <submittedName>
        <fullName evidence="7">Uncharacterized protein</fullName>
    </submittedName>
</protein>
<keyword evidence="3" id="KW-0812">Transmembrane</keyword>
<keyword evidence="4" id="KW-1133">Transmembrane helix</keyword>
<proteinExistence type="predicted"/>
<keyword evidence="8" id="KW-1185">Reference proteome</keyword>
<dbReference type="PANTHER" id="PTHR43829:SF24">
    <property type="entry name" value="MIP AQUAPORIN (EUROFUNG)"/>
    <property type="match status" value="1"/>
</dbReference>
<dbReference type="GO" id="GO:0015254">
    <property type="term" value="F:glycerol channel activity"/>
    <property type="evidence" value="ECO:0007669"/>
    <property type="project" value="TreeGrafter"/>
</dbReference>
<dbReference type="AlphaFoldDB" id="B6QRZ8"/>
<dbReference type="EMBL" id="DS995904">
    <property type="protein sequence ID" value="EEA20633.1"/>
    <property type="molecule type" value="Genomic_DNA"/>
</dbReference>
<dbReference type="Proteomes" id="UP000001294">
    <property type="component" value="Unassembled WGS sequence"/>
</dbReference>
<evidence type="ECO:0000256" key="2">
    <source>
        <dbReference type="ARBA" id="ARBA00022448"/>
    </source>
</evidence>
<dbReference type="GO" id="GO:0015250">
    <property type="term" value="F:water channel activity"/>
    <property type="evidence" value="ECO:0007669"/>
    <property type="project" value="TreeGrafter"/>
</dbReference>
<dbReference type="OrthoDB" id="3222at2759"/>
<keyword evidence="5" id="KW-0472">Membrane</keyword>
<dbReference type="GO" id="GO:0005886">
    <property type="term" value="C:plasma membrane"/>
    <property type="evidence" value="ECO:0007669"/>
    <property type="project" value="TreeGrafter"/>
</dbReference>
<dbReference type="PANTHER" id="PTHR43829">
    <property type="entry name" value="AQUAPORIN OR AQUAGLYCEROPORIN RELATED"/>
    <property type="match status" value="1"/>
</dbReference>
<accession>B6QRZ8</accession>
<name>B6QRZ8_TALMQ</name>
<organism evidence="7 8">
    <name type="scientific">Talaromyces marneffei (strain ATCC 18224 / CBS 334.59 / QM 7333)</name>
    <name type="common">Penicillium marneffei</name>
    <dbReference type="NCBI Taxonomy" id="441960"/>
    <lineage>
        <taxon>Eukaryota</taxon>
        <taxon>Fungi</taxon>
        <taxon>Dikarya</taxon>
        <taxon>Ascomycota</taxon>
        <taxon>Pezizomycotina</taxon>
        <taxon>Eurotiomycetes</taxon>
        <taxon>Eurotiomycetidae</taxon>
        <taxon>Eurotiales</taxon>
        <taxon>Trichocomaceae</taxon>
        <taxon>Talaromyces</taxon>
        <taxon>Talaromyces sect. Talaromyces</taxon>
    </lineage>
</organism>
<feature type="compositionally biased region" description="Basic and acidic residues" evidence="6">
    <location>
        <begin position="52"/>
        <end position="74"/>
    </location>
</feature>
<feature type="compositionally biased region" description="Polar residues" evidence="6">
    <location>
        <begin position="21"/>
        <end position="38"/>
    </location>
</feature>
<evidence type="ECO:0000256" key="1">
    <source>
        <dbReference type="ARBA" id="ARBA00004141"/>
    </source>
</evidence>
<evidence type="ECO:0000256" key="6">
    <source>
        <dbReference type="SAM" id="MobiDB-lite"/>
    </source>
</evidence>
<keyword evidence="2" id="KW-0813">Transport</keyword>
<evidence type="ECO:0000313" key="8">
    <source>
        <dbReference type="Proteomes" id="UP000001294"/>
    </source>
</evidence>
<comment type="subcellular location">
    <subcellularLocation>
        <location evidence="1">Membrane</location>
        <topology evidence="1">Multi-pass membrane protein</topology>
    </subcellularLocation>
</comment>
<dbReference type="PhylomeDB" id="B6QRZ8"/>
<evidence type="ECO:0000256" key="3">
    <source>
        <dbReference type="ARBA" id="ARBA00022692"/>
    </source>
</evidence>
<gene>
    <name evidence="7" type="ORF">PMAA_044620</name>
</gene>
<dbReference type="InterPro" id="IPR023271">
    <property type="entry name" value="Aquaporin-like"/>
</dbReference>
<feature type="region of interest" description="Disordered" evidence="6">
    <location>
        <begin position="21"/>
        <end position="110"/>
    </location>
</feature>
<reference evidence="8" key="1">
    <citation type="journal article" date="2015" name="Genome Announc.">
        <title>Genome sequence of the AIDS-associated pathogen Penicillium marneffei (ATCC18224) and its near taxonomic relative Talaromyces stipitatus (ATCC10500).</title>
        <authorList>
            <person name="Nierman W.C."/>
            <person name="Fedorova-Abrams N.D."/>
            <person name="Andrianopoulos A."/>
        </authorList>
    </citation>
    <scope>NUCLEOTIDE SEQUENCE [LARGE SCALE GENOMIC DNA]</scope>
    <source>
        <strain evidence="8">ATCC 18224 / CBS 334.59 / QM 7333</strain>
    </source>
</reference>
<evidence type="ECO:0000313" key="7">
    <source>
        <dbReference type="EMBL" id="EEA20633.1"/>
    </source>
</evidence>
<dbReference type="VEuPathDB" id="FungiDB:PMAA_044620"/>
<dbReference type="InterPro" id="IPR050363">
    <property type="entry name" value="MIP/Aquaporin"/>
</dbReference>
<dbReference type="SUPFAM" id="SSF81338">
    <property type="entry name" value="Aquaporin-like"/>
    <property type="match status" value="1"/>
</dbReference>
<dbReference type="Gene3D" id="1.20.1080.10">
    <property type="entry name" value="Glycerol uptake facilitator protein"/>
    <property type="match status" value="1"/>
</dbReference>
<evidence type="ECO:0000256" key="5">
    <source>
        <dbReference type="ARBA" id="ARBA00023136"/>
    </source>
</evidence>
<sequence>MAAQATDARVQRETNFINTILNGDTASVGPSSHLSHQSSHAKRPPRWEVPVEELHTVEEREPQKDHSESSKSRTENTGLEPHPEEEENDDDVKPGDEAAGISNIPVPEEAVYPEDLQPLLQNLVEEEIYNHTVWSTGAVFNPSRDFGPRLALLALGYGRQLFTNPYWFYGPFATSLTGCFMGGFLYDFMIFTGEESPVNYPLDGTKRPVKKSRAKWSRRLHLTPKKAKGKMVQ</sequence>
<dbReference type="STRING" id="441960.B6QRZ8"/>